<dbReference type="InterPro" id="IPR051085">
    <property type="entry name" value="MB_O-acyltransferase"/>
</dbReference>
<dbReference type="Pfam" id="PF03062">
    <property type="entry name" value="MBOAT"/>
    <property type="match status" value="1"/>
</dbReference>
<protein>
    <submittedName>
        <fullName evidence="9">MBOAT family protein</fullName>
    </submittedName>
</protein>
<feature type="transmembrane region" description="Helical" evidence="8">
    <location>
        <begin position="286"/>
        <end position="304"/>
    </location>
</feature>
<keyword evidence="3 7" id="KW-1003">Cell membrane</keyword>
<dbReference type="GO" id="GO:0005886">
    <property type="term" value="C:plasma membrane"/>
    <property type="evidence" value="ECO:0007669"/>
    <property type="project" value="UniProtKB-SubCell"/>
</dbReference>
<feature type="transmembrane region" description="Helical" evidence="8">
    <location>
        <begin position="442"/>
        <end position="465"/>
    </location>
</feature>
<comment type="caution">
    <text evidence="9">The sequence shown here is derived from an EMBL/GenBank/DDBJ whole genome shotgun (WGS) entry which is preliminary data.</text>
</comment>
<sequence length="467" mass="53451">MLFTSFAFLVLFAITFSLYYLPIAVNYQVPILIISSLIFYAYNQPELLLLLLFSAFINSIASYLVVHSNLVHQKRIATVGVVVNLGLLAFFKYGQLIGSFFIRPATTESFLLSVPLPIGISFFTFEGISLLVDVYRGNVDERKHLVSPSVLDHCKRTLLFISFFPHLIAGPILKAHDFLPQIHVKTLGQINVQRCFRLLVTGYFLKMVVADNLKDFTFWIAYPYFQSYSSVNLLVMLFGYSCQIFADFAGYSLIAIGLASLFGYEFNPNFNFPYIATSFKDFWKRWHISLSTFLMEYLYIPLGGNRKGELRTYLNLLITMFLGGLWHGAAWSYAIWGLAHGLALAVERFLSPRFALPNRAMFRFASGALVFGFVSLAWLLFKLPNFSHVMGYFSSIAKNKTMAPDFLQIFQILLYSSPVVLYHAHYLFKYSQQRVQVVFPSYVYYAVMLFFIALNSGNSGDFIYFQF</sequence>
<dbReference type="Proteomes" id="UP000653797">
    <property type="component" value="Unassembled WGS sequence"/>
</dbReference>
<reference evidence="9" key="1">
    <citation type="submission" date="2020-09" db="EMBL/GenBank/DDBJ databases">
        <authorList>
            <person name="Kim M.K."/>
        </authorList>
    </citation>
    <scope>NUCLEOTIDE SEQUENCE</scope>
    <source>
        <strain evidence="9">BT704</strain>
    </source>
</reference>
<keyword evidence="7" id="KW-0808">Transferase</keyword>
<feature type="transmembrane region" description="Helical" evidence="8">
    <location>
        <begin position="216"/>
        <end position="238"/>
    </location>
</feature>
<accession>A0A927GFE5</accession>
<keyword evidence="10" id="KW-1185">Reference proteome</keyword>
<dbReference type="PIRSF" id="PIRSF500217">
    <property type="entry name" value="AlgI"/>
    <property type="match status" value="1"/>
</dbReference>
<evidence type="ECO:0000256" key="3">
    <source>
        <dbReference type="ARBA" id="ARBA00022475"/>
    </source>
</evidence>
<dbReference type="InterPro" id="IPR028362">
    <property type="entry name" value="AlgI"/>
</dbReference>
<dbReference type="InterPro" id="IPR004299">
    <property type="entry name" value="MBOAT_fam"/>
</dbReference>
<comment type="similarity">
    <text evidence="2 7">Belongs to the membrane-bound acyltransferase family.</text>
</comment>
<evidence type="ECO:0000256" key="7">
    <source>
        <dbReference type="PIRNR" id="PIRNR016636"/>
    </source>
</evidence>
<keyword evidence="5 8" id="KW-1133">Transmembrane helix</keyword>
<gene>
    <name evidence="9" type="ORF">IC230_23195</name>
</gene>
<feature type="transmembrane region" description="Helical" evidence="8">
    <location>
        <begin position="47"/>
        <end position="66"/>
    </location>
</feature>
<keyword evidence="4 8" id="KW-0812">Transmembrane</keyword>
<feature type="transmembrane region" description="Helical" evidence="8">
    <location>
        <begin position="7"/>
        <end position="27"/>
    </location>
</feature>
<keyword evidence="7" id="KW-0012">Acyltransferase</keyword>
<evidence type="ECO:0000256" key="8">
    <source>
        <dbReference type="SAM" id="Phobius"/>
    </source>
</evidence>
<dbReference type="PANTHER" id="PTHR13285:SF18">
    <property type="entry name" value="PROTEIN-CYSTEINE N-PALMITOYLTRANSFERASE RASP"/>
    <property type="match status" value="1"/>
</dbReference>
<evidence type="ECO:0000256" key="5">
    <source>
        <dbReference type="ARBA" id="ARBA00022989"/>
    </source>
</evidence>
<dbReference type="AlphaFoldDB" id="A0A927GFE5"/>
<feature type="transmembrane region" description="Helical" evidence="8">
    <location>
        <begin position="316"/>
        <end position="340"/>
    </location>
</feature>
<evidence type="ECO:0000256" key="2">
    <source>
        <dbReference type="ARBA" id="ARBA00010323"/>
    </source>
</evidence>
<dbReference type="EMBL" id="JACXAA010000009">
    <property type="protein sequence ID" value="MBD2755827.1"/>
    <property type="molecule type" value="Genomic_DNA"/>
</dbReference>
<dbReference type="PANTHER" id="PTHR13285">
    <property type="entry name" value="ACYLTRANSFERASE"/>
    <property type="match status" value="1"/>
</dbReference>
<evidence type="ECO:0000313" key="9">
    <source>
        <dbReference type="EMBL" id="MBD2755827.1"/>
    </source>
</evidence>
<feature type="transmembrane region" description="Helical" evidence="8">
    <location>
        <begin position="78"/>
        <end position="102"/>
    </location>
</feature>
<dbReference type="GO" id="GO:0042121">
    <property type="term" value="P:alginic acid biosynthetic process"/>
    <property type="evidence" value="ECO:0007669"/>
    <property type="project" value="InterPro"/>
</dbReference>
<feature type="transmembrane region" description="Helical" evidence="8">
    <location>
        <begin position="114"/>
        <end position="135"/>
    </location>
</feature>
<keyword evidence="6 7" id="KW-0472">Membrane</keyword>
<feature type="transmembrane region" description="Helical" evidence="8">
    <location>
        <begin position="402"/>
        <end position="422"/>
    </location>
</feature>
<evidence type="ECO:0000313" key="10">
    <source>
        <dbReference type="Proteomes" id="UP000653797"/>
    </source>
</evidence>
<evidence type="ECO:0000256" key="6">
    <source>
        <dbReference type="ARBA" id="ARBA00023136"/>
    </source>
</evidence>
<dbReference type="InterPro" id="IPR024194">
    <property type="entry name" value="Ac/AlaTfrase_AlgI/DltB"/>
</dbReference>
<feature type="transmembrane region" description="Helical" evidence="8">
    <location>
        <begin position="245"/>
        <end position="266"/>
    </location>
</feature>
<name>A0A927GFE5_9BACT</name>
<proteinExistence type="inferred from homology"/>
<dbReference type="PIRSF" id="PIRSF016636">
    <property type="entry name" value="AlgI_DltB"/>
    <property type="match status" value="1"/>
</dbReference>
<feature type="transmembrane region" description="Helical" evidence="8">
    <location>
        <begin position="360"/>
        <end position="381"/>
    </location>
</feature>
<evidence type="ECO:0000256" key="4">
    <source>
        <dbReference type="ARBA" id="ARBA00022692"/>
    </source>
</evidence>
<comment type="subcellular location">
    <subcellularLocation>
        <location evidence="1">Cell membrane</location>
        <topology evidence="1">Multi-pass membrane protein</topology>
    </subcellularLocation>
</comment>
<evidence type="ECO:0000256" key="1">
    <source>
        <dbReference type="ARBA" id="ARBA00004651"/>
    </source>
</evidence>
<organism evidence="9 10">
    <name type="scientific">Spirosoma validum</name>
    <dbReference type="NCBI Taxonomy" id="2771355"/>
    <lineage>
        <taxon>Bacteria</taxon>
        <taxon>Pseudomonadati</taxon>
        <taxon>Bacteroidota</taxon>
        <taxon>Cytophagia</taxon>
        <taxon>Cytophagales</taxon>
        <taxon>Cytophagaceae</taxon>
        <taxon>Spirosoma</taxon>
    </lineage>
</organism>
<dbReference type="GO" id="GO:0016746">
    <property type="term" value="F:acyltransferase activity"/>
    <property type="evidence" value="ECO:0007669"/>
    <property type="project" value="UniProtKB-KW"/>
</dbReference>